<reference evidence="1" key="1">
    <citation type="journal article" date="2019" name="bioRxiv">
        <title>The Genome of the Zebra Mussel, Dreissena polymorpha: A Resource for Invasive Species Research.</title>
        <authorList>
            <person name="McCartney M.A."/>
            <person name="Auch B."/>
            <person name="Kono T."/>
            <person name="Mallez S."/>
            <person name="Zhang Y."/>
            <person name="Obille A."/>
            <person name="Becker A."/>
            <person name="Abrahante J.E."/>
            <person name="Garbe J."/>
            <person name="Badalamenti J.P."/>
            <person name="Herman A."/>
            <person name="Mangelson H."/>
            <person name="Liachko I."/>
            <person name="Sullivan S."/>
            <person name="Sone E.D."/>
            <person name="Koren S."/>
            <person name="Silverstein K.A.T."/>
            <person name="Beckman K.B."/>
            <person name="Gohl D.M."/>
        </authorList>
    </citation>
    <scope>NUCLEOTIDE SEQUENCE</scope>
    <source>
        <strain evidence="1">Duluth1</strain>
        <tissue evidence="1">Whole animal</tissue>
    </source>
</reference>
<evidence type="ECO:0000313" key="2">
    <source>
        <dbReference type="Proteomes" id="UP000828390"/>
    </source>
</evidence>
<dbReference type="Proteomes" id="UP000828390">
    <property type="component" value="Unassembled WGS sequence"/>
</dbReference>
<sequence>MGLLKDLPQDEDVVDAGLAFPESCLFLAKDTVHCCCDALEDDAAEDLTGERY</sequence>
<keyword evidence="2" id="KW-1185">Reference proteome</keyword>
<gene>
    <name evidence="1" type="ORF">DPMN_163111</name>
</gene>
<proteinExistence type="predicted"/>
<name>A0A9D4IUW4_DREPO</name>
<dbReference type="EMBL" id="JAIWYP010000008">
    <property type="protein sequence ID" value="KAH3785028.1"/>
    <property type="molecule type" value="Genomic_DNA"/>
</dbReference>
<dbReference type="AlphaFoldDB" id="A0A9D4IUW4"/>
<comment type="caution">
    <text evidence="1">The sequence shown here is derived from an EMBL/GenBank/DDBJ whole genome shotgun (WGS) entry which is preliminary data.</text>
</comment>
<protein>
    <submittedName>
        <fullName evidence="1">Uncharacterized protein</fullName>
    </submittedName>
</protein>
<accession>A0A9D4IUW4</accession>
<organism evidence="1 2">
    <name type="scientific">Dreissena polymorpha</name>
    <name type="common">Zebra mussel</name>
    <name type="synonym">Mytilus polymorpha</name>
    <dbReference type="NCBI Taxonomy" id="45954"/>
    <lineage>
        <taxon>Eukaryota</taxon>
        <taxon>Metazoa</taxon>
        <taxon>Spiralia</taxon>
        <taxon>Lophotrochozoa</taxon>
        <taxon>Mollusca</taxon>
        <taxon>Bivalvia</taxon>
        <taxon>Autobranchia</taxon>
        <taxon>Heteroconchia</taxon>
        <taxon>Euheterodonta</taxon>
        <taxon>Imparidentia</taxon>
        <taxon>Neoheterodontei</taxon>
        <taxon>Myida</taxon>
        <taxon>Dreissenoidea</taxon>
        <taxon>Dreissenidae</taxon>
        <taxon>Dreissena</taxon>
    </lineage>
</organism>
<evidence type="ECO:0000313" key="1">
    <source>
        <dbReference type="EMBL" id="KAH3785028.1"/>
    </source>
</evidence>
<reference evidence="1" key="2">
    <citation type="submission" date="2020-11" db="EMBL/GenBank/DDBJ databases">
        <authorList>
            <person name="McCartney M.A."/>
            <person name="Auch B."/>
            <person name="Kono T."/>
            <person name="Mallez S."/>
            <person name="Becker A."/>
            <person name="Gohl D.M."/>
            <person name="Silverstein K.A.T."/>
            <person name="Koren S."/>
            <person name="Bechman K.B."/>
            <person name="Herman A."/>
            <person name="Abrahante J.E."/>
            <person name="Garbe J."/>
        </authorList>
    </citation>
    <scope>NUCLEOTIDE SEQUENCE</scope>
    <source>
        <strain evidence="1">Duluth1</strain>
        <tissue evidence="1">Whole animal</tissue>
    </source>
</reference>